<dbReference type="EMBL" id="MUBK01000007">
    <property type="protein sequence ID" value="OTA20634.1"/>
    <property type="molecule type" value="Genomic_DNA"/>
</dbReference>
<organism evidence="1 2">
    <name type="scientific">Xenorhabdus beddingii</name>
    <dbReference type="NCBI Taxonomy" id="40578"/>
    <lineage>
        <taxon>Bacteria</taxon>
        <taxon>Pseudomonadati</taxon>
        <taxon>Pseudomonadota</taxon>
        <taxon>Gammaproteobacteria</taxon>
        <taxon>Enterobacterales</taxon>
        <taxon>Morganellaceae</taxon>
        <taxon>Xenorhabdus</taxon>
    </lineage>
</organism>
<gene>
    <name evidence="1" type="ORF">Xbed_01161</name>
</gene>
<keyword evidence="2" id="KW-1185">Reference proteome</keyword>
<comment type="caution">
    <text evidence="1">The sequence shown here is derived from an EMBL/GenBank/DDBJ whole genome shotgun (WGS) entry which is preliminary data.</text>
</comment>
<sequence length="120" mass="13029">MGFIGLWLAAGMGDLDELPLIIENRSGVIRQIKQQPRPQGETVTLTMTQLGIPAQVFQTILAGSLPRFIILKTTGKIVVVVAGQCTLVLQITPFIPELPVPARILKGTVFGRDRGNAHLF</sequence>
<proteinExistence type="predicted"/>
<evidence type="ECO:0000313" key="2">
    <source>
        <dbReference type="Proteomes" id="UP000194204"/>
    </source>
</evidence>
<dbReference type="Proteomes" id="UP000194204">
    <property type="component" value="Unassembled WGS sequence"/>
</dbReference>
<protein>
    <submittedName>
        <fullName evidence="1">Uncharacterized protein</fullName>
    </submittedName>
</protein>
<dbReference type="AlphaFoldDB" id="A0A1Y2SPH0"/>
<accession>A0A1Y2SPH0</accession>
<name>A0A1Y2SPH0_9GAMM</name>
<reference evidence="1 2" key="1">
    <citation type="submission" date="2017-01" db="EMBL/GenBank/DDBJ databases">
        <title>Deconstructing symbiosis and pathogenesis requirements using a combined genomic-metabolomic approach.</title>
        <authorList>
            <person name="Tobias N.J."/>
            <person name="Wolff H."/>
            <person name="Djahanschiri B."/>
            <person name="Ebersberger I."/>
            <person name="Bode H.B."/>
        </authorList>
    </citation>
    <scope>NUCLEOTIDE SEQUENCE [LARGE SCALE GENOMIC DNA]</scope>
    <source>
        <strain evidence="1 2">DSM 4764</strain>
    </source>
</reference>
<evidence type="ECO:0000313" key="1">
    <source>
        <dbReference type="EMBL" id="OTA20634.1"/>
    </source>
</evidence>